<reference evidence="2 3" key="1">
    <citation type="submission" date="2018-09" db="EMBL/GenBank/DDBJ databases">
        <title>Evolutionary history of phycoerythrin pigmentation in the water bloom-forming cyanobacterium Microcystis aeruginosa.</title>
        <authorList>
            <person name="Tanabe Y."/>
            <person name="Tanabe Y."/>
            <person name="Yamaguchi H."/>
        </authorList>
    </citation>
    <scope>NUCLEOTIDE SEQUENCE [LARGE SCALE GENOMIC DNA]</scope>
    <source>
        <strain evidence="2 3">NIES-2519</strain>
    </source>
</reference>
<comment type="caution">
    <text evidence="2">The sequence shown here is derived from an EMBL/GenBank/DDBJ whole genome shotgun (WGS) entry which is preliminary data.</text>
</comment>
<keyword evidence="1" id="KW-0472">Membrane</keyword>
<organism evidence="2 3">
    <name type="scientific">Microcystis aeruginosa NIES-2519</name>
    <dbReference type="NCBI Taxonomy" id="2303981"/>
    <lineage>
        <taxon>Bacteria</taxon>
        <taxon>Bacillati</taxon>
        <taxon>Cyanobacteriota</taxon>
        <taxon>Cyanophyceae</taxon>
        <taxon>Oscillatoriophycideae</taxon>
        <taxon>Chroococcales</taxon>
        <taxon>Microcystaceae</taxon>
        <taxon>Microcystis</taxon>
    </lineage>
</organism>
<keyword evidence="1" id="KW-0812">Transmembrane</keyword>
<sequence length="75" mass="8937">MEDNNGIELIRERIKFFPDNIISIQIFAILNNYLLFADNTRRRMQATVQYITMEDELSYEDIQEAGEDFSEQLSR</sequence>
<dbReference type="Proteomes" id="UP000323569">
    <property type="component" value="Unassembled WGS sequence"/>
</dbReference>
<name>A0A5A5R5Z6_MICAE</name>
<feature type="transmembrane region" description="Helical" evidence="1">
    <location>
        <begin position="20"/>
        <end position="37"/>
    </location>
</feature>
<dbReference type="AlphaFoldDB" id="A0A5A5R5Z6"/>
<dbReference type="EMBL" id="BHVO01000001">
    <property type="protein sequence ID" value="GCA68551.1"/>
    <property type="molecule type" value="Genomic_DNA"/>
</dbReference>
<proteinExistence type="predicted"/>
<evidence type="ECO:0000313" key="3">
    <source>
        <dbReference type="Proteomes" id="UP000323569"/>
    </source>
</evidence>
<protein>
    <submittedName>
        <fullName evidence="2">Uncharacterized protein</fullName>
    </submittedName>
</protein>
<evidence type="ECO:0000313" key="2">
    <source>
        <dbReference type="EMBL" id="GCA68551.1"/>
    </source>
</evidence>
<accession>A0A5A5R5Z6</accession>
<gene>
    <name evidence="2" type="ORF">MiYa_00066</name>
</gene>
<keyword evidence="1" id="KW-1133">Transmembrane helix</keyword>
<evidence type="ECO:0000256" key="1">
    <source>
        <dbReference type="SAM" id="Phobius"/>
    </source>
</evidence>